<evidence type="ECO:0000313" key="1">
    <source>
        <dbReference type="EMBL" id="TNV84255.1"/>
    </source>
</evidence>
<organism evidence="1 2">
    <name type="scientific">Halteria grandinella</name>
    <dbReference type="NCBI Taxonomy" id="5974"/>
    <lineage>
        <taxon>Eukaryota</taxon>
        <taxon>Sar</taxon>
        <taxon>Alveolata</taxon>
        <taxon>Ciliophora</taxon>
        <taxon>Intramacronucleata</taxon>
        <taxon>Spirotrichea</taxon>
        <taxon>Stichotrichia</taxon>
        <taxon>Sporadotrichida</taxon>
        <taxon>Halteriidae</taxon>
        <taxon>Halteria</taxon>
    </lineage>
</organism>
<accession>A0A8J8P1F2</accession>
<keyword evidence="2" id="KW-1185">Reference proteome</keyword>
<reference evidence="1" key="1">
    <citation type="submission" date="2019-06" db="EMBL/GenBank/DDBJ databases">
        <authorList>
            <person name="Zheng W."/>
        </authorList>
    </citation>
    <scope>NUCLEOTIDE SEQUENCE</scope>
    <source>
        <strain evidence="1">QDHG01</strain>
    </source>
</reference>
<dbReference type="InterPro" id="IPR036322">
    <property type="entry name" value="WD40_repeat_dom_sf"/>
</dbReference>
<gene>
    <name evidence="1" type="ORF">FGO68_gene5013</name>
</gene>
<protein>
    <submittedName>
        <fullName evidence="1">Uncharacterized protein</fullName>
    </submittedName>
</protein>
<name>A0A8J8P1F2_HALGN</name>
<dbReference type="EMBL" id="RRYP01002970">
    <property type="protein sequence ID" value="TNV84255.1"/>
    <property type="molecule type" value="Genomic_DNA"/>
</dbReference>
<sequence length="501" mass="57603">MSVRVKKEFKEELAQIHVEKNESTEFLNLTNLVLQRCEEMINILESYSARVKQDVRNIEQKAKTIVTNFQCKLEGYMKCENMALMQRDQAQFISHNQGSLKSMADHIKTMIDSFCILRDSYKSTLNLRQQAKGALEIIALKRTAAEKSHNRVDYELKSHSCTFKAVRDYELCTILASKQVVTFCENQGTSQIFYFQDGGLLNPTTLSQDIKFLAMLNDDKIAINNGIYTKEFKMIEKLAFHIENHQCMYYCQGSNTLYYGSAQYPYIARFDLQTRHKIVLRVKESRTKLHGIMQIESVEGMNNLIICLHWGKLFKFTLDLSHPLQNADACYKSASDSILNFKLLPDNIHLVALTEHSNVCTIDHFTGEILTCLKTSITQQLYLHPKFSTESFPVVVGSNKQGQSEGVDCMESGIKVGNMIEGRIVCQIDKRHFVAYDDKRYRLCNTLSNVTLVKQLPIQLEPHLPLPDPLKPHVQNNQLYPLNLRPEFNHRSQATSQNHQK</sequence>
<dbReference type="AlphaFoldDB" id="A0A8J8P1F2"/>
<dbReference type="Proteomes" id="UP000785679">
    <property type="component" value="Unassembled WGS sequence"/>
</dbReference>
<evidence type="ECO:0000313" key="2">
    <source>
        <dbReference type="Proteomes" id="UP000785679"/>
    </source>
</evidence>
<comment type="caution">
    <text evidence="1">The sequence shown here is derived from an EMBL/GenBank/DDBJ whole genome shotgun (WGS) entry which is preliminary data.</text>
</comment>
<dbReference type="SUPFAM" id="SSF50978">
    <property type="entry name" value="WD40 repeat-like"/>
    <property type="match status" value="1"/>
</dbReference>
<proteinExistence type="predicted"/>